<protein>
    <submittedName>
        <fullName evidence="1">Terminase small subunit</fullName>
    </submittedName>
</protein>
<evidence type="ECO:0000313" key="2">
    <source>
        <dbReference type="Proteomes" id="UP000002010"/>
    </source>
</evidence>
<dbReference type="InterPro" id="IPR009061">
    <property type="entry name" value="DNA-bd_dom_put_sf"/>
</dbReference>
<reference evidence="1 2" key="1">
    <citation type="journal article" date="2009" name="PLoS Genet.">
        <title>The complete genome and proteome of Laribacter hongkongensis reveal potential mechanisms for adaptations to different temperatures and habitats.</title>
        <authorList>
            <person name="Woo P.C."/>
            <person name="Lau S.K."/>
            <person name="Tse H."/>
            <person name="Teng J.L."/>
            <person name="Curreem S.O."/>
            <person name="Tsang A.K."/>
            <person name="Fan R.Y."/>
            <person name="Wong G.K."/>
            <person name="Huang Y."/>
            <person name="Loman N.J."/>
            <person name="Snyder L.A."/>
            <person name="Cai J.J."/>
            <person name="Huang J.D."/>
            <person name="Mak W."/>
            <person name="Pallen M.J."/>
            <person name="Lok S."/>
            <person name="Yuen K.Y."/>
        </authorList>
    </citation>
    <scope>NUCLEOTIDE SEQUENCE [LARGE SCALE GENOMIC DNA]</scope>
    <source>
        <strain evidence="1 2">HLHK9</strain>
    </source>
</reference>
<proteinExistence type="predicted"/>
<dbReference type="InterPro" id="IPR010906">
    <property type="entry name" value="Phage_lambda_Nu1_terminase-ssu"/>
</dbReference>
<keyword evidence="2" id="KW-1185">Reference proteome</keyword>
<dbReference type="InterPro" id="IPR036388">
    <property type="entry name" value="WH-like_DNA-bd_sf"/>
</dbReference>
<dbReference type="RefSeq" id="WP_012697133.1">
    <property type="nucleotide sequence ID" value="NC_012559.1"/>
</dbReference>
<dbReference type="AlphaFoldDB" id="C1D857"/>
<dbReference type="Gene3D" id="1.10.10.10">
    <property type="entry name" value="Winged helix-like DNA-binding domain superfamily/Winged helix DNA-binding domain"/>
    <property type="match status" value="1"/>
</dbReference>
<sequence length="171" mass="18623">MSKIVNKRELSLILGISERTLTEWQREGMPVVTHTGRGSANQYDTAAVIKWYGARVANGASKESAKDRLDRLRGDQVEIEIAKELRRLVAIDEIEPALGQFVADAVSLMAALPDKYTTVISEAVSPDAIHAVLEDMLIELREQLGNYEFSATLATEPAAPGDEAPAEDDTG</sequence>
<evidence type="ECO:0000313" key="1">
    <source>
        <dbReference type="EMBL" id="ACO74647.1"/>
    </source>
</evidence>
<dbReference type="KEGG" id="lhk:LHK_01662"/>
<dbReference type="Proteomes" id="UP000002010">
    <property type="component" value="Chromosome"/>
</dbReference>
<dbReference type="SUPFAM" id="SSF46955">
    <property type="entry name" value="Putative DNA-binding domain"/>
    <property type="match status" value="1"/>
</dbReference>
<dbReference type="Pfam" id="PF07471">
    <property type="entry name" value="Phage_Nu1"/>
    <property type="match status" value="1"/>
</dbReference>
<gene>
    <name evidence="1" type="ordered locus">LHK_01662</name>
</gene>
<accession>C1D857</accession>
<dbReference type="EMBL" id="CP001154">
    <property type="protein sequence ID" value="ACO74647.1"/>
    <property type="molecule type" value="Genomic_DNA"/>
</dbReference>
<dbReference type="HOGENOM" id="CLU_132089_0_0_4"/>
<name>C1D857_LARHH</name>
<dbReference type="STRING" id="557598.LHK_01662"/>
<dbReference type="eggNOG" id="COG4220">
    <property type="taxonomic scope" value="Bacteria"/>
</dbReference>
<organism evidence="1 2">
    <name type="scientific">Laribacter hongkongensis (strain HLHK9)</name>
    <dbReference type="NCBI Taxonomy" id="557598"/>
    <lineage>
        <taxon>Bacteria</taxon>
        <taxon>Pseudomonadati</taxon>
        <taxon>Pseudomonadota</taxon>
        <taxon>Betaproteobacteria</taxon>
        <taxon>Neisseriales</taxon>
        <taxon>Aquaspirillaceae</taxon>
        <taxon>Laribacter</taxon>
    </lineage>
</organism>